<sequence>MCIIQIISADSDFLNCSGTSVEKSAEQISPSCSTVQPEFYYALDFTPFATVTSNVSKAITRLFVRSPTANSLPPVNVRILEDRSYKSTTDDSFIRIVVCLPDNGHPMEWDNELSDPHSARFKRTSQDVCNFFSNVAHSLQVQPLERLTCQVEGFRRGSVYSTVFLKPVKRLSKTFRSVNTAQSLAKGIRNVLGDRKITDRITLGFRSARDLTISAILHTYEVKVQMNIGGKPMEWTSDLEDPNSDAHQSYSRALCDFFLKSAEYSSELQNKKVKCRVLQFLRGSVYGVTELVVEASSADAYNTTNIGDALEEGAATFVKSVPTETSTVSFSSLADIVHVSTEVITTNSSSVSTTSATVISTVGTDHFTTTTATSTPASSSSGMISCKYRKPDSPYDELFTFRIRRSSTLH</sequence>
<gene>
    <name evidence="1" type="ORF">FGIG_06687</name>
</gene>
<organism evidence="1 2">
    <name type="scientific">Fasciola gigantica</name>
    <name type="common">Giant liver fluke</name>
    <dbReference type="NCBI Taxonomy" id="46835"/>
    <lineage>
        <taxon>Eukaryota</taxon>
        <taxon>Metazoa</taxon>
        <taxon>Spiralia</taxon>
        <taxon>Lophotrochozoa</taxon>
        <taxon>Platyhelminthes</taxon>
        <taxon>Trematoda</taxon>
        <taxon>Digenea</taxon>
        <taxon>Plagiorchiida</taxon>
        <taxon>Echinostomata</taxon>
        <taxon>Echinostomatoidea</taxon>
        <taxon>Fasciolidae</taxon>
        <taxon>Fasciola</taxon>
    </lineage>
</organism>
<evidence type="ECO:0008006" key="3">
    <source>
        <dbReference type="Google" id="ProtNLM"/>
    </source>
</evidence>
<proteinExistence type="predicted"/>
<evidence type="ECO:0000313" key="2">
    <source>
        <dbReference type="Proteomes" id="UP000316759"/>
    </source>
</evidence>
<protein>
    <recommendedName>
        <fullName evidence="3">SEA domain-containing protein</fullName>
    </recommendedName>
</protein>
<name>A0A504YIS2_FASGI</name>
<accession>A0A504YIS2</accession>
<reference evidence="1 2" key="1">
    <citation type="submission" date="2019-04" db="EMBL/GenBank/DDBJ databases">
        <title>Annotation for the trematode Fasciola gigantica.</title>
        <authorList>
            <person name="Choi Y.-J."/>
        </authorList>
    </citation>
    <scope>NUCLEOTIDE SEQUENCE [LARGE SCALE GENOMIC DNA]</scope>
    <source>
        <strain evidence="1">Uganda_cow_1</strain>
    </source>
</reference>
<comment type="caution">
    <text evidence="1">The sequence shown here is derived from an EMBL/GenBank/DDBJ whole genome shotgun (WGS) entry which is preliminary data.</text>
</comment>
<keyword evidence="2" id="KW-1185">Reference proteome</keyword>
<dbReference type="OrthoDB" id="6284722at2759"/>
<dbReference type="Proteomes" id="UP000316759">
    <property type="component" value="Unassembled WGS sequence"/>
</dbReference>
<dbReference type="AlphaFoldDB" id="A0A504YIS2"/>
<evidence type="ECO:0000313" key="1">
    <source>
        <dbReference type="EMBL" id="TPP61093.1"/>
    </source>
</evidence>
<dbReference type="EMBL" id="SUNJ01008623">
    <property type="protein sequence ID" value="TPP61093.1"/>
    <property type="molecule type" value="Genomic_DNA"/>
</dbReference>